<dbReference type="RefSeq" id="WP_251583479.1">
    <property type="nucleotide sequence ID" value="NZ_JBHTKX010000001.1"/>
</dbReference>
<evidence type="ECO:0000313" key="1">
    <source>
        <dbReference type="EMBL" id="MFD1128284.1"/>
    </source>
</evidence>
<proteinExistence type="predicted"/>
<sequence>MSNVEKMDRFAALLSESETDVDTQENLMANAFAIGGTVCYFPAEERAKIISQIINNIGMGFKMTSKQMENVSEH</sequence>
<comment type="caution">
    <text evidence="1">The sequence shown here is derived from an EMBL/GenBank/DDBJ whole genome shotgun (WGS) entry which is preliminary data.</text>
</comment>
<accession>A0ABW3PKM2</accession>
<protein>
    <submittedName>
        <fullName evidence="1">Uncharacterized protein</fullName>
    </submittedName>
</protein>
<dbReference type="EMBL" id="JBHTKX010000001">
    <property type="protein sequence ID" value="MFD1128284.1"/>
    <property type="molecule type" value="Genomic_DNA"/>
</dbReference>
<evidence type="ECO:0000313" key="2">
    <source>
        <dbReference type="Proteomes" id="UP001597169"/>
    </source>
</evidence>
<name>A0ABW3PKM2_9BACL</name>
<keyword evidence="2" id="KW-1185">Reference proteome</keyword>
<gene>
    <name evidence="1" type="ORF">ACFQ3J_08875</name>
</gene>
<dbReference type="Proteomes" id="UP001597169">
    <property type="component" value="Unassembled WGS sequence"/>
</dbReference>
<organism evidence="1 2">
    <name type="scientific">Paenibacillus provencensis</name>
    <dbReference type="NCBI Taxonomy" id="441151"/>
    <lineage>
        <taxon>Bacteria</taxon>
        <taxon>Bacillati</taxon>
        <taxon>Bacillota</taxon>
        <taxon>Bacilli</taxon>
        <taxon>Bacillales</taxon>
        <taxon>Paenibacillaceae</taxon>
        <taxon>Paenibacillus</taxon>
    </lineage>
</organism>
<reference evidence="2" key="1">
    <citation type="journal article" date="2019" name="Int. J. Syst. Evol. Microbiol.">
        <title>The Global Catalogue of Microorganisms (GCM) 10K type strain sequencing project: providing services to taxonomists for standard genome sequencing and annotation.</title>
        <authorList>
            <consortium name="The Broad Institute Genomics Platform"/>
            <consortium name="The Broad Institute Genome Sequencing Center for Infectious Disease"/>
            <person name="Wu L."/>
            <person name="Ma J."/>
        </authorList>
    </citation>
    <scope>NUCLEOTIDE SEQUENCE [LARGE SCALE GENOMIC DNA]</scope>
    <source>
        <strain evidence="2">CCUG 53519</strain>
    </source>
</reference>